<evidence type="ECO:0000313" key="2">
    <source>
        <dbReference type="Proteomes" id="UP000729402"/>
    </source>
</evidence>
<gene>
    <name evidence="1" type="ORF">GUJ93_ZPchr0010g11024</name>
</gene>
<sequence length="54" mass="5301">MSACWPAGSGPSCRGAAIVVGDLQLGQVDVPRGEGAELVMAAGSTIQGKRGNSS</sequence>
<dbReference type="AlphaFoldDB" id="A0A8J5W922"/>
<comment type="caution">
    <text evidence="1">The sequence shown here is derived from an EMBL/GenBank/DDBJ whole genome shotgun (WGS) entry which is preliminary data.</text>
</comment>
<protein>
    <submittedName>
        <fullName evidence="1">Uncharacterized protein</fullName>
    </submittedName>
</protein>
<reference evidence="1" key="1">
    <citation type="journal article" date="2021" name="bioRxiv">
        <title>Whole Genome Assembly and Annotation of Northern Wild Rice, Zizania palustris L., Supports a Whole Genome Duplication in the Zizania Genus.</title>
        <authorList>
            <person name="Haas M."/>
            <person name="Kono T."/>
            <person name="Macchietto M."/>
            <person name="Millas R."/>
            <person name="McGilp L."/>
            <person name="Shao M."/>
            <person name="Duquette J."/>
            <person name="Hirsch C.N."/>
            <person name="Kimball J."/>
        </authorList>
    </citation>
    <scope>NUCLEOTIDE SEQUENCE</scope>
    <source>
        <tissue evidence="1">Fresh leaf tissue</tissue>
    </source>
</reference>
<reference evidence="1" key="2">
    <citation type="submission" date="2021-02" db="EMBL/GenBank/DDBJ databases">
        <authorList>
            <person name="Kimball J.A."/>
            <person name="Haas M.W."/>
            <person name="Macchietto M."/>
            <person name="Kono T."/>
            <person name="Duquette J."/>
            <person name="Shao M."/>
        </authorList>
    </citation>
    <scope>NUCLEOTIDE SEQUENCE</scope>
    <source>
        <tissue evidence="1">Fresh leaf tissue</tissue>
    </source>
</reference>
<organism evidence="1 2">
    <name type="scientific">Zizania palustris</name>
    <name type="common">Northern wild rice</name>
    <dbReference type="NCBI Taxonomy" id="103762"/>
    <lineage>
        <taxon>Eukaryota</taxon>
        <taxon>Viridiplantae</taxon>
        <taxon>Streptophyta</taxon>
        <taxon>Embryophyta</taxon>
        <taxon>Tracheophyta</taxon>
        <taxon>Spermatophyta</taxon>
        <taxon>Magnoliopsida</taxon>
        <taxon>Liliopsida</taxon>
        <taxon>Poales</taxon>
        <taxon>Poaceae</taxon>
        <taxon>BOP clade</taxon>
        <taxon>Oryzoideae</taxon>
        <taxon>Oryzeae</taxon>
        <taxon>Zizaniinae</taxon>
        <taxon>Zizania</taxon>
    </lineage>
</organism>
<evidence type="ECO:0000313" key="1">
    <source>
        <dbReference type="EMBL" id="KAG8084871.1"/>
    </source>
</evidence>
<dbReference type="Proteomes" id="UP000729402">
    <property type="component" value="Unassembled WGS sequence"/>
</dbReference>
<name>A0A8J5W922_ZIZPA</name>
<accession>A0A8J5W922</accession>
<proteinExistence type="predicted"/>
<dbReference type="EMBL" id="JAAALK010000082">
    <property type="protein sequence ID" value="KAG8084871.1"/>
    <property type="molecule type" value="Genomic_DNA"/>
</dbReference>
<keyword evidence="2" id="KW-1185">Reference proteome</keyword>